<keyword evidence="1" id="KW-1133">Transmembrane helix</keyword>
<protein>
    <submittedName>
        <fullName evidence="2">Uncharacterized protein</fullName>
    </submittedName>
</protein>
<accession>A0A382U487</accession>
<sequence length="63" mass="7377">MRRTDLIEHQKLNKDVWRVPSDGETEKSRHLKAIDRENKLLLIAMGAIIALFGFFALTYGVYW</sequence>
<keyword evidence="1" id="KW-0812">Transmembrane</keyword>
<gene>
    <name evidence="2" type="ORF">METZ01_LOCUS381980</name>
</gene>
<dbReference type="AlphaFoldDB" id="A0A382U487"/>
<dbReference type="EMBL" id="UINC01141410">
    <property type="protein sequence ID" value="SVD29126.1"/>
    <property type="molecule type" value="Genomic_DNA"/>
</dbReference>
<keyword evidence="1" id="KW-0472">Membrane</keyword>
<evidence type="ECO:0000256" key="1">
    <source>
        <dbReference type="SAM" id="Phobius"/>
    </source>
</evidence>
<evidence type="ECO:0000313" key="2">
    <source>
        <dbReference type="EMBL" id="SVD29126.1"/>
    </source>
</evidence>
<feature type="transmembrane region" description="Helical" evidence="1">
    <location>
        <begin position="40"/>
        <end position="62"/>
    </location>
</feature>
<proteinExistence type="predicted"/>
<organism evidence="2">
    <name type="scientific">marine metagenome</name>
    <dbReference type="NCBI Taxonomy" id="408172"/>
    <lineage>
        <taxon>unclassified sequences</taxon>
        <taxon>metagenomes</taxon>
        <taxon>ecological metagenomes</taxon>
    </lineage>
</organism>
<name>A0A382U487_9ZZZZ</name>
<reference evidence="2" key="1">
    <citation type="submission" date="2018-05" db="EMBL/GenBank/DDBJ databases">
        <authorList>
            <person name="Lanie J.A."/>
            <person name="Ng W.-L."/>
            <person name="Kazmierczak K.M."/>
            <person name="Andrzejewski T.M."/>
            <person name="Davidsen T.M."/>
            <person name="Wayne K.J."/>
            <person name="Tettelin H."/>
            <person name="Glass J.I."/>
            <person name="Rusch D."/>
            <person name="Podicherti R."/>
            <person name="Tsui H.-C.T."/>
            <person name="Winkler M.E."/>
        </authorList>
    </citation>
    <scope>NUCLEOTIDE SEQUENCE</scope>
</reference>